<feature type="domain" description="FAD-binding PCMH-type" evidence="3">
    <location>
        <begin position="26"/>
        <end position="204"/>
    </location>
</feature>
<gene>
    <name evidence="4" type="primary">glcE</name>
    <name evidence="4" type="ORF">SBA5_100007</name>
</gene>
<evidence type="ECO:0000259" key="3">
    <source>
        <dbReference type="PROSITE" id="PS51387"/>
    </source>
</evidence>
<dbReference type="PROSITE" id="PS51387">
    <property type="entry name" value="FAD_PCMH"/>
    <property type="match status" value="1"/>
</dbReference>
<evidence type="ECO:0000313" key="5">
    <source>
        <dbReference type="Proteomes" id="UP000239735"/>
    </source>
</evidence>
<proteinExistence type="predicted"/>
<dbReference type="PANTHER" id="PTHR11748">
    <property type="entry name" value="D-LACTATE DEHYDROGENASE"/>
    <property type="match status" value="1"/>
</dbReference>
<keyword evidence="2" id="KW-0274">FAD</keyword>
<dbReference type="SUPFAM" id="SSF55103">
    <property type="entry name" value="FAD-linked oxidases, C-terminal domain"/>
    <property type="match status" value="1"/>
</dbReference>
<dbReference type="AlphaFoldDB" id="A0A2N9L2D0"/>
<sequence>MNATAAITREEAMVRLAAIAGPADTRIDGDAICVAPGSTEQIAEVLRFANECGLSVVPTGSGSKLGWGNPVAPELFLGLGRVNAVREHAWQDMTCTVEAGCAWAAMQSELARHGQMVALDPLWPERATVGGVLAANDSGALRLRYGGLRDLVIGMTMALADGTIAKSGGKVVKNVAGYDLHKLMTGSFGTLGVITEVNFRLHPVEQCARTFTVGAQYGAQLAGPLAELLHAQIAPSAVQLRTAAGQCALDVRLCTRPECLDGLTDQLRKIFNGMAVQEVDGRVWQAREQLFCEAGATVVKGSLLPAELCATADDLKETAVAKSVDVSIVAQATGLMTAALADRRGAERDSIVTMIEQLRERLRPSGGSVVILQTPDALRGKIDVWDCRSDALPLMREIKRRFDPNRTLSPGRFVGGI</sequence>
<dbReference type="Proteomes" id="UP000239735">
    <property type="component" value="Unassembled WGS sequence"/>
</dbReference>
<accession>A0A2N9L2D0</accession>
<dbReference type="GO" id="GO:0071949">
    <property type="term" value="F:FAD binding"/>
    <property type="evidence" value="ECO:0007669"/>
    <property type="project" value="InterPro"/>
</dbReference>
<evidence type="ECO:0000256" key="2">
    <source>
        <dbReference type="ARBA" id="ARBA00022827"/>
    </source>
</evidence>
<organism evidence="4 5">
    <name type="scientific">Candidatus Sulfuritelmatomonas gaucii</name>
    <dbReference type="NCBI Taxonomy" id="2043161"/>
    <lineage>
        <taxon>Bacteria</taxon>
        <taxon>Pseudomonadati</taxon>
        <taxon>Acidobacteriota</taxon>
        <taxon>Terriglobia</taxon>
        <taxon>Terriglobales</taxon>
        <taxon>Acidobacteriaceae</taxon>
        <taxon>Candidatus Sulfuritelmatomonas</taxon>
    </lineage>
</organism>
<dbReference type="EMBL" id="OKRB01000002">
    <property type="protein sequence ID" value="SPE17410.1"/>
    <property type="molecule type" value="Genomic_DNA"/>
</dbReference>
<dbReference type="Gene3D" id="3.30.465.10">
    <property type="match status" value="1"/>
</dbReference>
<reference evidence="5" key="1">
    <citation type="submission" date="2018-02" db="EMBL/GenBank/DDBJ databases">
        <authorList>
            <person name="Hausmann B."/>
        </authorList>
    </citation>
    <scope>NUCLEOTIDE SEQUENCE [LARGE SCALE GENOMIC DNA]</scope>
    <source>
        <strain evidence="5">Peat soil MAG SbA5</strain>
    </source>
</reference>
<keyword evidence="1" id="KW-0285">Flavoprotein</keyword>
<dbReference type="GO" id="GO:0003824">
    <property type="term" value="F:catalytic activity"/>
    <property type="evidence" value="ECO:0007669"/>
    <property type="project" value="InterPro"/>
</dbReference>
<dbReference type="PANTHER" id="PTHR11748:SF103">
    <property type="entry name" value="GLYCOLATE OXIDASE SUBUNIT GLCE"/>
    <property type="match status" value="1"/>
</dbReference>
<dbReference type="OrthoDB" id="9767256at2"/>
<dbReference type="Pfam" id="PF01565">
    <property type="entry name" value="FAD_binding_4"/>
    <property type="match status" value="1"/>
</dbReference>
<dbReference type="InterPro" id="IPR016166">
    <property type="entry name" value="FAD-bd_PCMH"/>
</dbReference>
<dbReference type="InterPro" id="IPR016169">
    <property type="entry name" value="FAD-bd_PCMH_sub2"/>
</dbReference>
<dbReference type="SUPFAM" id="SSF56176">
    <property type="entry name" value="FAD-binding/transporter-associated domain-like"/>
    <property type="match status" value="1"/>
</dbReference>
<dbReference type="InterPro" id="IPR016164">
    <property type="entry name" value="FAD-linked_Oxase-like_C"/>
</dbReference>
<dbReference type="InterPro" id="IPR036318">
    <property type="entry name" value="FAD-bd_PCMH-like_sf"/>
</dbReference>
<name>A0A2N9L2D0_9BACT</name>
<evidence type="ECO:0000313" key="4">
    <source>
        <dbReference type="EMBL" id="SPE17410.1"/>
    </source>
</evidence>
<protein>
    <submittedName>
        <fullName evidence="4">Glycolate oxidase subunit GlcE</fullName>
    </submittedName>
</protein>
<dbReference type="InterPro" id="IPR006094">
    <property type="entry name" value="Oxid_FAD_bind_N"/>
</dbReference>
<evidence type="ECO:0000256" key="1">
    <source>
        <dbReference type="ARBA" id="ARBA00022630"/>
    </source>
</evidence>